<dbReference type="Proteomes" id="UP001595751">
    <property type="component" value="Unassembled WGS sequence"/>
</dbReference>
<dbReference type="InterPro" id="IPR050366">
    <property type="entry name" value="BP-dependent_transpt_permease"/>
</dbReference>
<feature type="transmembrane region" description="Helical" evidence="7">
    <location>
        <begin position="231"/>
        <end position="253"/>
    </location>
</feature>
<dbReference type="PANTHER" id="PTHR43386">
    <property type="entry name" value="OLIGOPEPTIDE TRANSPORT SYSTEM PERMEASE PROTEIN APPC"/>
    <property type="match status" value="1"/>
</dbReference>
<dbReference type="PROSITE" id="PS50928">
    <property type="entry name" value="ABC_TM1"/>
    <property type="match status" value="1"/>
</dbReference>
<name>A0ABV7ZSX5_9CORY</name>
<organism evidence="9 10">
    <name type="scientific">Corynebacterium hansenii</name>
    <dbReference type="NCBI Taxonomy" id="394964"/>
    <lineage>
        <taxon>Bacteria</taxon>
        <taxon>Bacillati</taxon>
        <taxon>Actinomycetota</taxon>
        <taxon>Actinomycetes</taxon>
        <taxon>Mycobacteriales</taxon>
        <taxon>Corynebacteriaceae</taxon>
        <taxon>Corynebacterium</taxon>
    </lineage>
</organism>
<feature type="domain" description="ABC transmembrane type-1" evidence="8">
    <location>
        <begin position="63"/>
        <end position="253"/>
    </location>
</feature>
<evidence type="ECO:0000256" key="7">
    <source>
        <dbReference type="RuleBase" id="RU363032"/>
    </source>
</evidence>
<dbReference type="RefSeq" id="WP_048739753.1">
    <property type="nucleotide sequence ID" value="NZ_JBHRZN010000003.1"/>
</dbReference>
<dbReference type="PANTHER" id="PTHR43386:SF23">
    <property type="entry name" value="ABC TRANSPORTER"/>
    <property type="match status" value="1"/>
</dbReference>
<accession>A0ABV7ZSX5</accession>
<comment type="subcellular location">
    <subcellularLocation>
        <location evidence="1 7">Cell membrane</location>
        <topology evidence="1 7">Multi-pass membrane protein</topology>
    </subcellularLocation>
</comment>
<gene>
    <name evidence="9" type="ORF">ACFORJ_10205</name>
</gene>
<evidence type="ECO:0000259" key="8">
    <source>
        <dbReference type="PROSITE" id="PS50928"/>
    </source>
</evidence>
<keyword evidence="4 7" id="KW-0812">Transmembrane</keyword>
<dbReference type="InterPro" id="IPR035906">
    <property type="entry name" value="MetI-like_sf"/>
</dbReference>
<keyword evidence="10" id="KW-1185">Reference proteome</keyword>
<proteinExistence type="inferred from homology"/>
<protein>
    <submittedName>
        <fullName evidence="9">ABC transporter permease</fullName>
    </submittedName>
</protein>
<sequence>MGAKSKVKYLPLAILLAYAFLVPLISPAPTADFSRALLPPGGEWIAGTDHYGFDLWARTAAGLRVSLFIGLVSACTATAIGLIIGLTAAVRGGWVDRVLMRGTDTVNSIPHLILSVVIVALFKGSIPALVLAIALTHWPQVARVVRSTVLAVRESEFVAAARGAGARGRSVLVGHLLPVAAGQAVIAIVMLTPHAVWHESALSFLGLGLQPDQPSLGTLLDQARGDILRGAWWALAVPGTVLLAASLSLLTLVPRDILVGRSAKEPA</sequence>
<evidence type="ECO:0000256" key="4">
    <source>
        <dbReference type="ARBA" id="ARBA00022692"/>
    </source>
</evidence>
<evidence type="ECO:0000313" key="10">
    <source>
        <dbReference type="Proteomes" id="UP001595751"/>
    </source>
</evidence>
<feature type="transmembrane region" description="Helical" evidence="7">
    <location>
        <begin position="111"/>
        <end position="135"/>
    </location>
</feature>
<dbReference type="Gene3D" id="1.10.3720.10">
    <property type="entry name" value="MetI-like"/>
    <property type="match status" value="1"/>
</dbReference>
<keyword evidence="6 7" id="KW-0472">Membrane</keyword>
<evidence type="ECO:0000256" key="5">
    <source>
        <dbReference type="ARBA" id="ARBA00022989"/>
    </source>
</evidence>
<evidence type="ECO:0000256" key="3">
    <source>
        <dbReference type="ARBA" id="ARBA00022475"/>
    </source>
</evidence>
<dbReference type="CDD" id="cd06261">
    <property type="entry name" value="TM_PBP2"/>
    <property type="match status" value="1"/>
</dbReference>
<evidence type="ECO:0000256" key="6">
    <source>
        <dbReference type="ARBA" id="ARBA00023136"/>
    </source>
</evidence>
<dbReference type="SUPFAM" id="SSF161098">
    <property type="entry name" value="MetI-like"/>
    <property type="match status" value="1"/>
</dbReference>
<feature type="transmembrane region" description="Helical" evidence="7">
    <location>
        <begin position="65"/>
        <end position="90"/>
    </location>
</feature>
<dbReference type="Pfam" id="PF00528">
    <property type="entry name" value="BPD_transp_1"/>
    <property type="match status" value="1"/>
</dbReference>
<keyword evidence="5 7" id="KW-1133">Transmembrane helix</keyword>
<keyword evidence="3" id="KW-1003">Cell membrane</keyword>
<evidence type="ECO:0000256" key="1">
    <source>
        <dbReference type="ARBA" id="ARBA00004651"/>
    </source>
</evidence>
<dbReference type="InterPro" id="IPR000515">
    <property type="entry name" value="MetI-like"/>
</dbReference>
<dbReference type="EMBL" id="JBHRZN010000003">
    <property type="protein sequence ID" value="MFC3850532.1"/>
    <property type="molecule type" value="Genomic_DNA"/>
</dbReference>
<comment type="similarity">
    <text evidence="7">Belongs to the binding-protein-dependent transport system permease family.</text>
</comment>
<reference evidence="10" key="1">
    <citation type="journal article" date="2019" name="Int. J. Syst. Evol. Microbiol.">
        <title>The Global Catalogue of Microorganisms (GCM) 10K type strain sequencing project: providing services to taxonomists for standard genome sequencing and annotation.</title>
        <authorList>
            <consortium name="The Broad Institute Genomics Platform"/>
            <consortium name="The Broad Institute Genome Sequencing Center for Infectious Disease"/>
            <person name="Wu L."/>
            <person name="Ma J."/>
        </authorList>
    </citation>
    <scope>NUCLEOTIDE SEQUENCE [LARGE SCALE GENOMIC DNA]</scope>
    <source>
        <strain evidence="10">CCUG 53252</strain>
    </source>
</reference>
<evidence type="ECO:0000313" key="9">
    <source>
        <dbReference type="EMBL" id="MFC3850532.1"/>
    </source>
</evidence>
<evidence type="ECO:0000256" key="2">
    <source>
        <dbReference type="ARBA" id="ARBA00022448"/>
    </source>
</evidence>
<keyword evidence="2 7" id="KW-0813">Transport</keyword>
<comment type="caution">
    <text evidence="9">The sequence shown here is derived from an EMBL/GenBank/DDBJ whole genome shotgun (WGS) entry which is preliminary data.</text>
</comment>